<dbReference type="PIRSF" id="PIRSF009320">
    <property type="entry name" value="Nuc_binding_HP_1000"/>
    <property type="match status" value="1"/>
</dbReference>
<dbReference type="AlphaFoldDB" id="A0AAU8V046"/>
<feature type="domain" description="AAA" evidence="1">
    <location>
        <begin position="1"/>
        <end position="171"/>
    </location>
</feature>
<sequence length="249" mass="28644">MKILSIITEKGGVGKTTTSIHLGASFSEMGYKVLQIDFDAQRNLSMGYRIDRDYPYTIKNFLDKTGDFRLTQKKDNLFILAGDRNIEKDKYSRYELKERIDFLNSKMNLDFVIIDCPPRPLTGGLGLGEMALSCSDYVISPIEAEMYSIEGINELFPSIQRIIKEHNNKLKFLGFFFNKVLTNTRNFREYTEKANAQARNYFLTSFIRQDVNVENAKKEGKTIFQVAPHSRASLDFNDLATEILKEINI</sequence>
<geneLocation type="plasmid" evidence="2 3">
    <name>unnamed</name>
</geneLocation>
<dbReference type="InterPro" id="IPR027417">
    <property type="entry name" value="P-loop_NTPase"/>
</dbReference>
<dbReference type="PANTHER" id="PTHR13696">
    <property type="entry name" value="P-LOOP CONTAINING NUCLEOSIDE TRIPHOSPHATE HYDROLASE"/>
    <property type="match status" value="1"/>
</dbReference>
<dbReference type="Gene3D" id="3.40.50.300">
    <property type="entry name" value="P-loop containing nucleotide triphosphate hydrolases"/>
    <property type="match status" value="1"/>
</dbReference>
<accession>A0AAU8V046</accession>
<evidence type="ECO:0000313" key="3">
    <source>
        <dbReference type="Proteomes" id="UP000190848"/>
    </source>
</evidence>
<gene>
    <name evidence="2" type="ORF">BBD32_19270</name>
</gene>
<dbReference type="Proteomes" id="UP000190848">
    <property type="component" value="Plasmid unnamed"/>
</dbReference>
<dbReference type="PANTHER" id="PTHR13696:SF99">
    <property type="entry name" value="COBYRINIC ACID AC-DIAMIDE SYNTHASE"/>
    <property type="match status" value="1"/>
</dbReference>
<dbReference type="Pfam" id="PF13614">
    <property type="entry name" value="AAA_31"/>
    <property type="match status" value="1"/>
</dbReference>
<dbReference type="InterPro" id="IPR050678">
    <property type="entry name" value="DNA_Partitioning_ATPase"/>
</dbReference>
<keyword evidence="2" id="KW-0614">Plasmid</keyword>
<dbReference type="CDD" id="cd02042">
    <property type="entry name" value="ParAB_family"/>
    <property type="match status" value="1"/>
</dbReference>
<evidence type="ECO:0000313" key="2">
    <source>
        <dbReference type="EMBL" id="AQX03686.1"/>
    </source>
</evidence>
<dbReference type="InterPro" id="IPR025669">
    <property type="entry name" value="AAA_dom"/>
</dbReference>
<dbReference type="SUPFAM" id="SSF52540">
    <property type="entry name" value="P-loop containing nucleoside triphosphate hydrolases"/>
    <property type="match status" value="1"/>
</dbReference>
<name>A0AAU8V046_9FLAO</name>
<dbReference type="EMBL" id="CP016375">
    <property type="protein sequence ID" value="AQX03686.1"/>
    <property type="molecule type" value="Genomic_DNA"/>
</dbReference>
<evidence type="ECO:0000259" key="1">
    <source>
        <dbReference type="Pfam" id="PF13614"/>
    </source>
</evidence>
<dbReference type="RefSeq" id="WP_078396970.1">
    <property type="nucleotide sequence ID" value="NZ_CP016375.1"/>
</dbReference>
<proteinExistence type="predicted"/>
<reference evidence="2 3" key="1">
    <citation type="submission" date="2016-07" db="EMBL/GenBank/DDBJ databases">
        <title>Revisiting the taxonomy of the Elizabethkingia Genus using Whole-Genome Sequencing, Optical Mapping, and MALDI-TOF, along with proposal of three novel Elizabethkingia species: Elizabethkingia bruuniana sp. nov., Elizabethkingia ursingii sp. nov., and Elizabethkingia occulta sp. nov.</title>
        <authorList>
            <person name="Nicholson A.C."/>
        </authorList>
    </citation>
    <scope>NUCLEOTIDE SEQUENCE [LARGE SCALE GENOMIC DNA]</scope>
    <source>
        <strain evidence="2 3">F3201</strain>
        <plasmid evidence="2 3">unnamed</plasmid>
    </source>
</reference>
<organism evidence="2 3">
    <name type="scientific">Elizabethkingia anophelis</name>
    <dbReference type="NCBI Taxonomy" id="1117645"/>
    <lineage>
        <taxon>Bacteria</taxon>
        <taxon>Pseudomonadati</taxon>
        <taxon>Bacteroidota</taxon>
        <taxon>Flavobacteriia</taxon>
        <taxon>Flavobacteriales</taxon>
        <taxon>Weeksellaceae</taxon>
        <taxon>Elizabethkingia</taxon>
    </lineage>
</organism>
<protein>
    <recommendedName>
        <fullName evidence="1">AAA domain-containing protein</fullName>
    </recommendedName>
</protein>